<dbReference type="SUPFAM" id="SSF50993">
    <property type="entry name" value="Peptidase/esterase 'gauge' domain"/>
    <property type="match status" value="1"/>
</dbReference>
<keyword evidence="4" id="KW-0645">Protease</keyword>
<reference evidence="9" key="1">
    <citation type="journal article" date="2014" name="Int. J. Syst. Evol. Microbiol.">
        <title>Complete genome sequence of Corynebacterium casei LMG S-19264T (=DSM 44701T), isolated from a smear-ripened cheese.</title>
        <authorList>
            <consortium name="US DOE Joint Genome Institute (JGI-PGF)"/>
            <person name="Walter F."/>
            <person name="Albersmeier A."/>
            <person name="Kalinowski J."/>
            <person name="Ruckert C."/>
        </authorList>
    </citation>
    <scope>NUCLEOTIDE SEQUENCE</scope>
    <source>
        <strain evidence="9">CGMCC 1.15360</strain>
    </source>
</reference>
<comment type="catalytic activity">
    <reaction evidence="1">
        <text>Hydrolysis of Pro-|-Xaa &gt;&gt; Ala-|-Xaa in oligopeptides.</text>
        <dbReference type="EC" id="3.4.21.26"/>
    </reaction>
</comment>
<keyword evidence="5" id="KW-0378">Hydrolase</keyword>
<keyword evidence="6" id="KW-0720">Serine protease</keyword>
<dbReference type="PANTHER" id="PTHR42881">
    <property type="entry name" value="PROLYL ENDOPEPTIDASE"/>
    <property type="match status" value="1"/>
</dbReference>
<evidence type="ECO:0000313" key="10">
    <source>
        <dbReference type="Proteomes" id="UP000612349"/>
    </source>
</evidence>
<dbReference type="FunFam" id="3.40.50.1820:FF:000005">
    <property type="entry name" value="Prolyl endopeptidase"/>
    <property type="match status" value="1"/>
</dbReference>
<evidence type="ECO:0000259" key="8">
    <source>
        <dbReference type="Pfam" id="PF02897"/>
    </source>
</evidence>
<dbReference type="InterPro" id="IPR051167">
    <property type="entry name" value="Prolyl_oligopep/macrocyclase"/>
</dbReference>
<dbReference type="Gene3D" id="2.130.10.120">
    <property type="entry name" value="Prolyl oligopeptidase, N-terminal domain"/>
    <property type="match status" value="1"/>
</dbReference>
<dbReference type="GO" id="GO:0005829">
    <property type="term" value="C:cytosol"/>
    <property type="evidence" value="ECO:0007669"/>
    <property type="project" value="TreeGrafter"/>
</dbReference>
<accession>A0A917DRQ5</accession>
<dbReference type="GO" id="GO:0004252">
    <property type="term" value="F:serine-type endopeptidase activity"/>
    <property type="evidence" value="ECO:0007669"/>
    <property type="project" value="UniProtKB-EC"/>
</dbReference>
<dbReference type="EC" id="3.4.21.26" evidence="3"/>
<comment type="similarity">
    <text evidence="2">Belongs to the peptidase S9A family.</text>
</comment>
<dbReference type="OrthoDB" id="9801421at2"/>
<dbReference type="Gene3D" id="3.40.50.1820">
    <property type="entry name" value="alpha/beta hydrolase"/>
    <property type="match status" value="1"/>
</dbReference>
<reference evidence="9" key="2">
    <citation type="submission" date="2020-09" db="EMBL/GenBank/DDBJ databases">
        <authorList>
            <person name="Sun Q."/>
            <person name="Zhou Y."/>
        </authorList>
    </citation>
    <scope>NUCLEOTIDE SEQUENCE</scope>
    <source>
        <strain evidence="9">CGMCC 1.15360</strain>
    </source>
</reference>
<dbReference type="RefSeq" id="WP_082922442.1">
    <property type="nucleotide sequence ID" value="NZ_BMIP01000002.1"/>
</dbReference>
<dbReference type="InterPro" id="IPR001375">
    <property type="entry name" value="Peptidase_S9_cat"/>
</dbReference>
<dbReference type="Pfam" id="PF00326">
    <property type="entry name" value="Peptidase_S9"/>
    <property type="match status" value="1"/>
</dbReference>
<feature type="domain" description="Peptidase S9A N-terminal" evidence="8">
    <location>
        <begin position="43"/>
        <end position="451"/>
    </location>
</feature>
<dbReference type="GO" id="GO:0006508">
    <property type="term" value="P:proteolysis"/>
    <property type="evidence" value="ECO:0007669"/>
    <property type="project" value="UniProtKB-KW"/>
</dbReference>
<name>A0A917DRQ5_9SPHN</name>
<evidence type="ECO:0000259" key="7">
    <source>
        <dbReference type="Pfam" id="PF00326"/>
    </source>
</evidence>
<dbReference type="InterPro" id="IPR029058">
    <property type="entry name" value="AB_hydrolase_fold"/>
</dbReference>
<evidence type="ECO:0000256" key="6">
    <source>
        <dbReference type="ARBA" id="ARBA00022825"/>
    </source>
</evidence>
<dbReference type="GO" id="GO:0070012">
    <property type="term" value="F:oligopeptidase activity"/>
    <property type="evidence" value="ECO:0007669"/>
    <property type="project" value="TreeGrafter"/>
</dbReference>
<proteinExistence type="inferred from homology"/>
<dbReference type="EMBL" id="BMIP01000002">
    <property type="protein sequence ID" value="GGD64664.1"/>
    <property type="molecule type" value="Genomic_DNA"/>
</dbReference>
<dbReference type="InterPro" id="IPR002471">
    <property type="entry name" value="Pept_S9_AS"/>
</dbReference>
<evidence type="ECO:0000256" key="2">
    <source>
        <dbReference type="ARBA" id="ARBA00005228"/>
    </source>
</evidence>
<gene>
    <name evidence="9" type="ORF">GCM10010990_12710</name>
</gene>
<keyword evidence="10" id="KW-1185">Reference proteome</keyword>
<evidence type="ECO:0000256" key="1">
    <source>
        <dbReference type="ARBA" id="ARBA00001070"/>
    </source>
</evidence>
<comment type="caution">
    <text evidence="9">The sequence shown here is derived from an EMBL/GenBank/DDBJ whole genome shotgun (WGS) entry which is preliminary data.</text>
</comment>
<dbReference type="Pfam" id="PF02897">
    <property type="entry name" value="Peptidase_S9_N"/>
    <property type="match status" value="1"/>
</dbReference>
<organism evidence="9 10">
    <name type="scientific">Croceicoccus mobilis</name>
    <dbReference type="NCBI Taxonomy" id="1703339"/>
    <lineage>
        <taxon>Bacteria</taxon>
        <taxon>Pseudomonadati</taxon>
        <taxon>Pseudomonadota</taxon>
        <taxon>Alphaproteobacteria</taxon>
        <taxon>Sphingomonadales</taxon>
        <taxon>Erythrobacteraceae</taxon>
        <taxon>Croceicoccus</taxon>
    </lineage>
</organism>
<sequence>MIEKYIGALVFAFVSAGIPLVANGQELEMMKQGQYRQPLPPYPATRREDRVEKMHGVEVSDPYRWLEEDVRNSAEVAAWVAKEQAYTEAFLGTLPERATFERSLTSLLNYEIYGSPVERGGKIFYTYNPGLADQDVLMMTSAGAASFDGSGTVLLDPNGLSEDGTTALASWEVSPSGRYLAYMTAQAGSDWTTLRILDIGSGELLEDRLEWLKGGAISWVDDDSFFYSRFPEPAEGQDFQVAALNMKIYRHQLGDKQSSDVVFYETAEQPDLMHGSTISANKRWLIVTSSKAGALGNQLRVFDLHSPASPALTVASGNDTIWVPAGTIADRLYVKTDSDAPRYRLMAIDLNADQPHLREVIPQSDDAIENVAVVDGHIAIDFLDDVKSRMQLYDAEGRPTAEVDLPGIGAIGAFHVEPQGSRAWFSFSSFNRPSELFAFDPKTGESHSVVDRKLAFDPADIRIEQVFYPSADGTQIPMFIVKRADSTGPAPTLLYAYGGFNITMSPAYSSTRMAWVQAGGTYALANIRGGGEYGSAWHQAAVGPKRENAFEDFIAAGEWLKANGVTGSGQLAIQGGSNGGLLMGVVTNRRPDLFDAVNPQVGVMDMLRFDRWGYGKYWTSDYGDPADEQDFAVLRGYSPYHNIPSHGVYPPILVTTADTDDRVIPGHSFKYTAALQAADLGSAPHLIRIEAKAGHGAGMPVSKVIAAYADIMGFLAHFTGLDAHGAEQQGS</sequence>
<evidence type="ECO:0000256" key="5">
    <source>
        <dbReference type="ARBA" id="ARBA00022801"/>
    </source>
</evidence>
<evidence type="ECO:0000313" key="9">
    <source>
        <dbReference type="EMBL" id="GGD64664.1"/>
    </source>
</evidence>
<feature type="domain" description="Peptidase S9 prolyl oligopeptidase catalytic" evidence="7">
    <location>
        <begin position="509"/>
        <end position="719"/>
    </location>
</feature>
<dbReference type="AlphaFoldDB" id="A0A917DRQ5"/>
<evidence type="ECO:0000256" key="3">
    <source>
        <dbReference type="ARBA" id="ARBA00011897"/>
    </source>
</evidence>
<dbReference type="PROSITE" id="PS00708">
    <property type="entry name" value="PRO_ENDOPEP_SER"/>
    <property type="match status" value="1"/>
</dbReference>
<dbReference type="InterPro" id="IPR002470">
    <property type="entry name" value="Peptidase_S9A"/>
</dbReference>
<dbReference type="InterPro" id="IPR023302">
    <property type="entry name" value="Pept_S9A_N"/>
</dbReference>
<dbReference type="SUPFAM" id="SSF53474">
    <property type="entry name" value="alpha/beta-Hydrolases"/>
    <property type="match status" value="1"/>
</dbReference>
<evidence type="ECO:0000256" key="4">
    <source>
        <dbReference type="ARBA" id="ARBA00022670"/>
    </source>
</evidence>
<dbReference type="Proteomes" id="UP000612349">
    <property type="component" value="Unassembled WGS sequence"/>
</dbReference>
<protein>
    <recommendedName>
        <fullName evidence="3">prolyl oligopeptidase</fullName>
        <ecNumber evidence="3">3.4.21.26</ecNumber>
    </recommendedName>
</protein>
<dbReference type="PRINTS" id="PR00862">
    <property type="entry name" value="PROLIGOPTASE"/>
</dbReference>
<dbReference type="PANTHER" id="PTHR42881:SF2">
    <property type="entry name" value="PROLYL ENDOPEPTIDASE"/>
    <property type="match status" value="1"/>
</dbReference>